<dbReference type="PROSITE" id="PS50175">
    <property type="entry name" value="ASP_PROT_RETROV"/>
    <property type="match status" value="1"/>
</dbReference>
<dbReference type="InterPro" id="IPR001995">
    <property type="entry name" value="Peptidase_A2_cat"/>
</dbReference>
<dbReference type="Gene3D" id="3.10.10.10">
    <property type="entry name" value="HIV Type 1 Reverse Transcriptase, subunit A, domain 1"/>
    <property type="match status" value="1"/>
</dbReference>
<dbReference type="InterPro" id="IPR000477">
    <property type="entry name" value="RT_dom"/>
</dbReference>
<evidence type="ECO:0000256" key="8">
    <source>
        <dbReference type="ARBA" id="ARBA00022842"/>
    </source>
</evidence>
<evidence type="ECO:0000256" key="4">
    <source>
        <dbReference type="ARBA" id="ARBA00022695"/>
    </source>
</evidence>
<dbReference type="InterPro" id="IPR002156">
    <property type="entry name" value="RNaseH_domain"/>
</dbReference>
<feature type="region of interest" description="Disordered" evidence="14">
    <location>
        <begin position="112"/>
        <end position="135"/>
    </location>
</feature>
<evidence type="ECO:0000256" key="5">
    <source>
        <dbReference type="ARBA" id="ARBA00022722"/>
    </source>
</evidence>
<dbReference type="CDD" id="cd09280">
    <property type="entry name" value="RNase_HI_eukaryote_like"/>
    <property type="match status" value="1"/>
</dbReference>
<keyword evidence="10" id="KW-0229">DNA integration</keyword>
<evidence type="ECO:0000256" key="10">
    <source>
        <dbReference type="ARBA" id="ARBA00022908"/>
    </source>
</evidence>
<dbReference type="FunFam" id="1.10.340.70:FF:000001">
    <property type="entry name" value="Retrovirus-related Pol polyprotein from transposon gypsy-like Protein"/>
    <property type="match status" value="1"/>
</dbReference>
<dbReference type="InterPro" id="IPR043128">
    <property type="entry name" value="Rev_trsase/Diguanyl_cyclase"/>
</dbReference>
<name>A0ABD0NAQ1_CIRMR</name>
<evidence type="ECO:0000256" key="13">
    <source>
        <dbReference type="ARBA" id="ARBA00039658"/>
    </source>
</evidence>
<dbReference type="GO" id="GO:0015074">
    <property type="term" value="P:DNA integration"/>
    <property type="evidence" value="ECO:0007669"/>
    <property type="project" value="UniProtKB-KW"/>
</dbReference>
<evidence type="ECO:0000256" key="9">
    <source>
        <dbReference type="ARBA" id="ARBA00022884"/>
    </source>
</evidence>
<dbReference type="Gene3D" id="3.10.20.370">
    <property type="match status" value="1"/>
</dbReference>
<keyword evidence="7" id="KW-0378">Hydrolase</keyword>
<organism evidence="19 20">
    <name type="scientific">Cirrhinus mrigala</name>
    <name type="common">Mrigala</name>
    <dbReference type="NCBI Taxonomy" id="683832"/>
    <lineage>
        <taxon>Eukaryota</taxon>
        <taxon>Metazoa</taxon>
        <taxon>Chordata</taxon>
        <taxon>Craniata</taxon>
        <taxon>Vertebrata</taxon>
        <taxon>Euteleostomi</taxon>
        <taxon>Actinopterygii</taxon>
        <taxon>Neopterygii</taxon>
        <taxon>Teleostei</taxon>
        <taxon>Ostariophysi</taxon>
        <taxon>Cypriniformes</taxon>
        <taxon>Cyprinidae</taxon>
        <taxon>Labeoninae</taxon>
        <taxon>Labeonini</taxon>
        <taxon>Cirrhinus</taxon>
    </lineage>
</organism>
<dbReference type="SUPFAM" id="SSF56672">
    <property type="entry name" value="DNA/RNA polymerases"/>
    <property type="match status" value="1"/>
</dbReference>
<dbReference type="InterPro" id="IPR021109">
    <property type="entry name" value="Peptidase_aspartic_dom_sf"/>
</dbReference>
<dbReference type="Pfam" id="PF17919">
    <property type="entry name" value="RT_RNaseH_2"/>
    <property type="match status" value="1"/>
</dbReference>
<keyword evidence="12" id="KW-0233">DNA recombination</keyword>
<evidence type="ECO:0000256" key="12">
    <source>
        <dbReference type="ARBA" id="ARBA00023172"/>
    </source>
</evidence>
<evidence type="ECO:0000313" key="19">
    <source>
        <dbReference type="EMBL" id="KAL0159169.1"/>
    </source>
</evidence>
<feature type="compositionally biased region" description="Basic and acidic residues" evidence="14">
    <location>
        <begin position="602"/>
        <end position="615"/>
    </location>
</feature>
<dbReference type="Pfam" id="PF00078">
    <property type="entry name" value="RVT_1"/>
    <property type="match status" value="1"/>
</dbReference>
<dbReference type="Gene3D" id="3.30.70.270">
    <property type="match status" value="2"/>
</dbReference>
<dbReference type="SUPFAM" id="SSF53098">
    <property type="entry name" value="Ribonuclease H-like"/>
    <property type="match status" value="2"/>
</dbReference>
<evidence type="ECO:0000259" key="15">
    <source>
        <dbReference type="PROSITE" id="PS50175"/>
    </source>
</evidence>
<feature type="region of interest" description="Disordered" evidence="14">
    <location>
        <begin position="571"/>
        <end position="590"/>
    </location>
</feature>
<feature type="compositionally biased region" description="Polar residues" evidence="14">
    <location>
        <begin position="617"/>
        <end position="659"/>
    </location>
</feature>
<dbReference type="Pfam" id="PF17921">
    <property type="entry name" value="Integrase_H2C2"/>
    <property type="match status" value="1"/>
</dbReference>
<evidence type="ECO:0000256" key="6">
    <source>
        <dbReference type="ARBA" id="ARBA00022759"/>
    </source>
</evidence>
<proteinExistence type="inferred from homology"/>
<feature type="compositionally biased region" description="Polar residues" evidence="14">
    <location>
        <begin position="553"/>
        <end position="562"/>
    </location>
</feature>
<feature type="domain" description="Reverse transcriptase" evidence="16">
    <location>
        <begin position="1310"/>
        <end position="1489"/>
    </location>
</feature>
<evidence type="ECO:0000256" key="2">
    <source>
        <dbReference type="ARBA" id="ARBA00012180"/>
    </source>
</evidence>
<evidence type="ECO:0000259" key="18">
    <source>
        <dbReference type="PROSITE" id="PS50994"/>
    </source>
</evidence>
<comment type="caution">
    <text evidence="19">The sequence shown here is derived from an EMBL/GenBank/DDBJ whole genome shotgun (WGS) entry which is preliminary data.</text>
</comment>
<feature type="region of interest" description="Disordered" evidence="14">
    <location>
        <begin position="491"/>
        <end position="562"/>
    </location>
</feature>
<dbReference type="PROSITE" id="PS50879">
    <property type="entry name" value="RNASE_H_1"/>
    <property type="match status" value="1"/>
</dbReference>
<dbReference type="PROSITE" id="PS50994">
    <property type="entry name" value="INTEGRASE"/>
    <property type="match status" value="1"/>
</dbReference>
<protein>
    <recommendedName>
        <fullName evidence="13">Gypsy retrotransposon integrase-like protein 1</fullName>
        <ecNumber evidence="2">3.1.26.4</ecNumber>
    </recommendedName>
</protein>
<dbReference type="GO" id="GO:0003723">
    <property type="term" value="F:RNA binding"/>
    <property type="evidence" value="ECO:0007669"/>
    <property type="project" value="UniProtKB-KW"/>
</dbReference>
<dbReference type="Pfam" id="PF00665">
    <property type="entry name" value="rve"/>
    <property type="match status" value="1"/>
</dbReference>
<keyword evidence="8" id="KW-0460">Magnesium</keyword>
<dbReference type="GO" id="GO:0006310">
    <property type="term" value="P:DNA recombination"/>
    <property type="evidence" value="ECO:0007669"/>
    <property type="project" value="UniProtKB-KW"/>
</dbReference>
<feature type="domain" description="Integrase catalytic" evidence="18">
    <location>
        <begin position="2076"/>
        <end position="2235"/>
    </location>
</feature>
<evidence type="ECO:0000313" key="20">
    <source>
        <dbReference type="Proteomes" id="UP001529510"/>
    </source>
</evidence>
<dbReference type="EC" id="3.1.26.4" evidence="2"/>
<comment type="similarity">
    <text evidence="1">Belongs to the beta type-B retroviral polymerase family. HERV class-II K(HML-2) pol subfamily.</text>
</comment>
<keyword evidence="6" id="KW-0255">Endonuclease</keyword>
<dbReference type="InterPro" id="IPR043502">
    <property type="entry name" value="DNA/RNA_pol_sf"/>
</dbReference>
<dbReference type="Gene3D" id="2.40.70.10">
    <property type="entry name" value="Acid Proteases"/>
    <property type="match status" value="1"/>
</dbReference>
<evidence type="ECO:0000256" key="7">
    <source>
        <dbReference type="ARBA" id="ARBA00022801"/>
    </source>
</evidence>
<keyword evidence="9" id="KW-0694">RNA-binding</keyword>
<dbReference type="Pfam" id="PF00075">
    <property type="entry name" value="RNase_H"/>
    <property type="match status" value="1"/>
</dbReference>
<dbReference type="InterPro" id="IPR001584">
    <property type="entry name" value="Integrase_cat-core"/>
</dbReference>
<dbReference type="Gene3D" id="1.10.340.70">
    <property type="match status" value="1"/>
</dbReference>
<evidence type="ECO:0000256" key="11">
    <source>
        <dbReference type="ARBA" id="ARBA00022918"/>
    </source>
</evidence>
<feature type="domain" description="Peptidase A2" evidence="15">
    <location>
        <begin position="738"/>
        <end position="824"/>
    </location>
</feature>
<dbReference type="Proteomes" id="UP001529510">
    <property type="component" value="Unassembled WGS sequence"/>
</dbReference>
<reference evidence="19 20" key="1">
    <citation type="submission" date="2024-05" db="EMBL/GenBank/DDBJ databases">
        <title>Genome sequencing and assembly of Indian major carp, Cirrhinus mrigala (Hamilton, 1822).</title>
        <authorList>
            <person name="Mohindra V."/>
            <person name="Chowdhury L.M."/>
            <person name="Lal K."/>
            <person name="Jena J.K."/>
        </authorList>
    </citation>
    <scope>NUCLEOTIDE SEQUENCE [LARGE SCALE GENOMIC DNA]</scope>
    <source>
        <strain evidence="19">CM1030</strain>
        <tissue evidence="19">Blood</tissue>
    </source>
</reference>
<evidence type="ECO:0000256" key="3">
    <source>
        <dbReference type="ARBA" id="ARBA00022679"/>
    </source>
</evidence>
<feature type="compositionally biased region" description="Basic and acidic residues" evidence="14">
    <location>
        <begin position="118"/>
        <end position="135"/>
    </location>
</feature>
<dbReference type="Gene3D" id="3.30.420.10">
    <property type="entry name" value="Ribonuclease H-like superfamily/Ribonuclease H"/>
    <property type="match status" value="2"/>
</dbReference>
<gene>
    <name evidence="19" type="ORF">M9458_042894</name>
</gene>
<dbReference type="FunFam" id="3.30.420.10:FF:000032">
    <property type="entry name" value="Retrovirus-related Pol polyprotein from transposon 297-like Protein"/>
    <property type="match status" value="1"/>
</dbReference>
<feature type="domain" description="RNase H type-1" evidence="17">
    <location>
        <begin position="1739"/>
        <end position="1891"/>
    </location>
</feature>
<dbReference type="InterPro" id="IPR012337">
    <property type="entry name" value="RNaseH-like_sf"/>
</dbReference>
<keyword evidence="5" id="KW-0540">Nuclease</keyword>
<dbReference type="PROSITE" id="PS50878">
    <property type="entry name" value="RT_POL"/>
    <property type="match status" value="1"/>
</dbReference>
<dbReference type="SUPFAM" id="SSF50630">
    <property type="entry name" value="Acid proteases"/>
    <property type="match status" value="1"/>
</dbReference>
<evidence type="ECO:0000259" key="17">
    <source>
        <dbReference type="PROSITE" id="PS50879"/>
    </source>
</evidence>
<sequence length="2381" mass="267278">MSRSSSPDAHWDRLEAWLSAMTGTLLPDAAGGLQHLSREQLDDNLSGLMSHDPTQDYSHKDLAKITGSLAHNLLAQARLSEASISRLEQEAAVLKLQAEEAQRDLALAQSQLDQLETETPHQRRTTDEKDPELQEEVERLQRALTDLRVDTARREQEEKDAREELSEQLHQAETLLMRAETELKERDARAKACEGHLQSARAGITALSQQRDFLKEELDIVHRELKHAYKLQSDSEREMHTTEFPITSKLVPPSQDLSFQKGGESPLPKTSLKGTLPSSHGVAPKELDKLARNIPMFTPNPAGGHDVHAYLKDIDFHLQGVANVTTRDRLYLLRITSSREVRSFLDRQPETVKADYQQLQQALITEFSDPESEQGLITAMDLKQARQETSQAYYTRLRQAYFGARNEPGMEEDFNFKTLFLRNMHPTVSHHLGVLACPRSMSIQQLRDLAHKAYVKQRAASEKTVKTPTICPVSDQSPELALEGAQQHYSDKPFNKMSRPFPASRGQHGHGGARSKHRTERPETSWDKPQPAFHPKGGTTWEGKRRHKGSRPSPAQASSSNCQLQNPFKHALAQPKSEPSGEQDREATTESAEILRLLRGLLREKHDKGDKRDNMGSHLNSHSENSQTEPHNQITANPLSTAEPDTSSPSDVRTQPSQLTVELPEPTNIQSHTSSQDFNVPESAVLVVCLPDEPHETSPDCLPVNTQLPVPRLLGNLIERGVAKKLYLAITLEKEVRLEALVDTGADLTLMSSQLFDRLQTEAKRQNRTLKYQQCVLNVQSYSQNEVQLEQVAPIHLTIGPMSLVHPVYIAPVDTYPLLIGKDLLDRFEPLLDFKQLKIWAQVREPLPPQSPRSPETDCQVTKVTENPTASRGNVSTQEQGSRSMLCAFQLDKDFDSDGPQIMAGLQLNDVTTTDLILALWADNSAISLTLFNALKRHTTNISFANKRTRFALNPGLSTLVTAKVICALNLKWNDRCLTHYFLVLPDLPHDVYIGADLLIRLKAHVDLLNGVIWAPMTSQASAVPVNPENLLSGQTIPEACTLISEQETVIPAYTKGVAVRLNLRCGQTLSHSLGFFQPSPECVELGLTLEATPLVEVTSRALYILFNNCMAMDVRVPKAYRLGWLVSYDFQDFELVLPVIGPLPVSMIPEGSSSHTVSTVPFKIITILSVVPVVKEQVCRTELTVDQHLAVYTVSSHPTCETDNATAPLTVHQTDDVKTGEPYPGFETQVQQILKDADALQEDADRHKLRQVLYKYKDSFAKDSLDCGLTDLHVVRVPTHPKAPPTFVKQYKIPLESYEPVQEIINSMLEKGVIRPCNSTYSAPIWPVLKPNGKWRPTVDYRKLNQQVPLSRWPMTQLEQEIPRIRGATIFSTLDVASGFWTIPVHPDDQHKLAFRFDNRQYTFTRCPFGYANSPAEFNIFLNKACPDARVRGNLVFVDDILLKHTTVTDHLKEIDHILNQLTTAGAKIALHKGQWCKIKVNYVGLLIGPQGIEPQTNRIQAIQNIKPPANVSELRSFLGVCNYSRQFIENYSDITRPLTALLKKDCPFVWTDTQQNAMNELKRYLCTAPCLAYPDPQKEFYLDAGFSSHCLSAGLYQRHDQDRRVVAYASKTLLPPECKYSDCEKALLCTVWAIQRFSNYIGAQKVIIETCHQPVTFLNSQRIRDGVVTNARIATWLMALQGRNVEARYAQNYKSALGNGLAACQSCSDDTPTVVAQAETSPDLPLTCHRYFEESVCQGMPTAYVDGCSYNHEGILKAGAGVLWLNDQPCPPQHFKLGPQSSQYAKIAAILITLQIASAHNIRDLLICTDSNYARLSFTCHLPNWKQNGFKTANNKPVKHQHLFQICDDLTSKHDMIIYWKKVKGHSKQPGTDKDLNDQTDALAKAGALHGKLWTPPTHPPTPNVAAITRSKRTVPTTVPTSQPLMLAPQISTNDIADMQATDSSIQTFLHHLSDPSNHPITPAQLANAPSLKRLHDLKPMLRVMDDILWYVPDDNAAPRLVVPQGQKGVWLMNAHDAACAGHHGTRATYETLKQVAYWPGMQQDVAEYVKGCLVCCQFQPANPNHRAPLQRRGVTFPWSDLQIDWVGPLPRSTRGNKYFLTVVCQFTKWVECLPAPNDTAQTTAYLLMNHIFSRFGLPLKVNSDRGTHFTAEIMQQIWKLLGIHAQLHISHHPISSGQVERSNQTVVSMLRKYVSANQKDWDVKLPLVLMAIRATPNESTGVSPFELMTGRLMTLPLHLLYQPGDSNLVTAYTTHQYLDELRRHLRSTFAFAQQRLQKSAEGQKAYYDRKASHSELDVGDKVWYYQYAQPPQTTSHRLSKKFLPHWTGPHEIVDKLSPVAYRIKLSRGQKDPVFKWVHRNQIKRHVAAGRERQGGASA</sequence>
<dbReference type="CDD" id="cd00303">
    <property type="entry name" value="retropepsin_like"/>
    <property type="match status" value="1"/>
</dbReference>
<evidence type="ECO:0000256" key="14">
    <source>
        <dbReference type="SAM" id="MobiDB-lite"/>
    </source>
</evidence>
<accession>A0ABD0NAQ1</accession>
<feature type="compositionally biased region" description="Polar residues" evidence="14">
    <location>
        <begin position="853"/>
        <end position="879"/>
    </location>
</feature>
<dbReference type="InterPro" id="IPR050951">
    <property type="entry name" value="Retrovirus_Pol_polyprotein"/>
</dbReference>
<keyword evidence="20" id="KW-1185">Reference proteome</keyword>
<evidence type="ECO:0000259" key="16">
    <source>
        <dbReference type="PROSITE" id="PS50878"/>
    </source>
</evidence>
<dbReference type="InterPro" id="IPR001969">
    <property type="entry name" value="Aspartic_peptidase_AS"/>
</dbReference>
<dbReference type="PANTHER" id="PTHR37984">
    <property type="entry name" value="PROTEIN CBG26694"/>
    <property type="match status" value="1"/>
</dbReference>
<dbReference type="InterPro" id="IPR036397">
    <property type="entry name" value="RNaseH_sf"/>
</dbReference>
<feature type="compositionally biased region" description="Basic residues" evidence="14">
    <location>
        <begin position="507"/>
        <end position="519"/>
    </location>
</feature>
<dbReference type="GO" id="GO:0003964">
    <property type="term" value="F:RNA-directed DNA polymerase activity"/>
    <property type="evidence" value="ECO:0007669"/>
    <property type="project" value="UniProtKB-KW"/>
</dbReference>
<dbReference type="InterPro" id="IPR041588">
    <property type="entry name" value="Integrase_H2C2"/>
</dbReference>
<keyword evidence="11" id="KW-0695">RNA-directed DNA polymerase</keyword>
<feature type="region of interest" description="Disordered" evidence="14">
    <location>
        <begin position="243"/>
        <end position="282"/>
    </location>
</feature>
<feature type="region of interest" description="Disordered" evidence="14">
    <location>
        <begin position="602"/>
        <end position="659"/>
    </location>
</feature>
<dbReference type="EMBL" id="JAMKFB020000022">
    <property type="protein sequence ID" value="KAL0159169.1"/>
    <property type="molecule type" value="Genomic_DNA"/>
</dbReference>
<dbReference type="PROSITE" id="PS00141">
    <property type="entry name" value="ASP_PROTEASE"/>
    <property type="match status" value="1"/>
</dbReference>
<dbReference type="GO" id="GO:0004523">
    <property type="term" value="F:RNA-DNA hybrid ribonuclease activity"/>
    <property type="evidence" value="ECO:0007669"/>
    <property type="project" value="UniProtKB-EC"/>
</dbReference>
<evidence type="ECO:0000256" key="1">
    <source>
        <dbReference type="ARBA" id="ARBA00010879"/>
    </source>
</evidence>
<keyword evidence="3" id="KW-0808">Transferase</keyword>
<keyword evidence="4" id="KW-0548">Nucleotidyltransferase</keyword>
<dbReference type="PANTHER" id="PTHR37984:SF12">
    <property type="entry name" value="RIBONUCLEASE H"/>
    <property type="match status" value="1"/>
</dbReference>
<feature type="region of interest" description="Disordered" evidence="14">
    <location>
        <begin position="846"/>
        <end position="879"/>
    </location>
</feature>
<dbReference type="InterPro" id="IPR041577">
    <property type="entry name" value="RT_RNaseH_2"/>
</dbReference>
<dbReference type="CDD" id="cd01647">
    <property type="entry name" value="RT_LTR"/>
    <property type="match status" value="1"/>
</dbReference>
<dbReference type="FunFam" id="3.30.70.270:FF:000023">
    <property type="entry name" value="Pol"/>
    <property type="match status" value="1"/>
</dbReference>